<protein>
    <submittedName>
        <fullName evidence="1">Uncharacterized protein</fullName>
    </submittedName>
</protein>
<comment type="caution">
    <text evidence="1">The sequence shown here is derived from an EMBL/GenBank/DDBJ whole genome shotgun (WGS) entry which is preliminary data.</text>
</comment>
<dbReference type="AlphaFoldDB" id="A0A652LBR1"/>
<reference evidence="1" key="1">
    <citation type="submission" date="2018-10" db="EMBL/GenBank/DDBJ databases">
        <authorList>
            <person name="Hariharan J."/>
            <person name="Choudoir M.J."/>
            <person name="Diebold P."/>
            <person name="Panke-Buisse K."/>
            <person name="Campbell A.N."/>
            <person name="Buckley D.H."/>
        </authorList>
    </citation>
    <scope>NUCLEOTIDE SEQUENCE</scope>
    <source>
        <strain evidence="1">Gb1</strain>
    </source>
</reference>
<gene>
    <name evidence="1" type="ORF">EAO74_02995</name>
</gene>
<dbReference type="EMBL" id="RDBM01000011">
    <property type="protein sequence ID" value="TXS33350.1"/>
    <property type="molecule type" value="Genomic_DNA"/>
</dbReference>
<sequence>MGAEAFAARQRWREKAVGSWRTDTTGREPVPGHMSVKCQLRSRRQRVGRPATRSGMSRLNSSALAATFTLAAIARNITAGHDACRVAACAYASWCCTVR</sequence>
<evidence type="ECO:0000313" key="1">
    <source>
        <dbReference type="EMBL" id="TXS33350.1"/>
    </source>
</evidence>
<accession>A0A652LBR1</accession>
<name>A0A652LBR1_9ACTN</name>
<proteinExistence type="predicted"/>
<organism evidence="1">
    <name type="scientific">Streptomyces sp. gb1(2016)</name>
    <dbReference type="NCBI Taxonomy" id="1828321"/>
    <lineage>
        <taxon>Bacteria</taxon>
        <taxon>Bacillati</taxon>
        <taxon>Actinomycetota</taxon>
        <taxon>Actinomycetes</taxon>
        <taxon>Kitasatosporales</taxon>
        <taxon>Streptomycetaceae</taxon>
        <taxon>Streptomyces</taxon>
    </lineage>
</organism>